<dbReference type="EMBL" id="CP012159">
    <property type="protein sequence ID" value="AKT38044.1"/>
    <property type="molecule type" value="Genomic_DNA"/>
</dbReference>
<dbReference type="InterPro" id="IPR042097">
    <property type="entry name" value="Aminopeptidase_N-like_N_sf"/>
</dbReference>
<dbReference type="GO" id="GO:0005615">
    <property type="term" value="C:extracellular space"/>
    <property type="evidence" value="ECO:0007669"/>
    <property type="project" value="TreeGrafter"/>
</dbReference>
<dbReference type="PRINTS" id="PR00756">
    <property type="entry name" value="ALADIPTASE"/>
</dbReference>
<evidence type="ECO:0000259" key="13">
    <source>
        <dbReference type="Pfam" id="PF17900"/>
    </source>
</evidence>
<keyword evidence="6 14" id="KW-0031">Aminopeptidase</keyword>
<accession>A0A0K1EB10</accession>
<evidence type="ECO:0000256" key="10">
    <source>
        <dbReference type="ARBA" id="ARBA00022833"/>
    </source>
</evidence>
<dbReference type="EC" id="3.4.11.2" evidence="4"/>
<dbReference type="GO" id="GO:0006508">
    <property type="term" value="P:proteolysis"/>
    <property type="evidence" value="ECO:0007669"/>
    <property type="project" value="UniProtKB-KW"/>
</dbReference>
<evidence type="ECO:0000313" key="15">
    <source>
        <dbReference type="Proteomes" id="UP000067626"/>
    </source>
</evidence>
<dbReference type="SUPFAM" id="SSF55486">
    <property type="entry name" value="Metalloproteases ('zincins'), catalytic domain"/>
    <property type="match status" value="1"/>
</dbReference>
<sequence length="841" mass="88907">MSKRAGVPSLLRVLKVSIGIACGGLVGCGGEETLEGPPGLAVSRAYDVVSYNLRGEFDWERGRLVATVGISLVSLEPEATRIALDSMVAEVKSVLDAEGEALSFTVDEDEGELVVELPAGRPGGGGAPLALEIAYEAASGGSLSGVPPRRGDPIGKRALYTLSEPLGASSWMPCHNQPGDRALFAVTMHMAASERMIANGALTMDEPEGEGGRRMQYVTEESLPTYLMAFAISEFEVETTMHGALPVSVWHRADVPGDHLGVLEETRRQIALFESLLGVPYPYEKYALVMLPDYSGGVEHASVSFVGEVASGQPSLLLDVTLASHELGHQWFGDLVTIASWDDLWIKEGLATLLSVEALRFHEDLSASGTLFGDTLYVASGDAVRDVSLAPQDKYTSGPYARAAWVFAQVREVLGEGAFWATLRQILEEKRHGVVSTEDVFAAFGLPLGDEAAARMRRAVDARALPTLELREAEGGGLVCTLRDPEAVLIAPIELSWHREDGSAELEVLAPGVPVTLRRHSPGDFLVVDPGDVHPSVLGFLADDESYLLYFEALVALLMPASPGRTAEFLALPGVHQVAAMRVVGLPPVLPDGFDGFKASLHAESARAASIEAACGSASVEVDPALQAAWGDTLRAALTGQRHTMGLDYVSSFAACDGLAPSRTLFAAEWSALERGLGAGEVSVMELAFLSKFALPLDDALAAWGAVALEGYSVRVRAMASAQLANYAARLAEGEVGERAVYRSVVASLLVSEASEVLRHALRAVPYVRGASKEDDAALLGGLRDVLGSATARKVHTQAVCAAHGLLSADEAGWKAFVESLAGARLAQGVRALLDDPGRCG</sequence>
<dbReference type="Pfam" id="PF17900">
    <property type="entry name" value="Peptidase_M1_N"/>
    <property type="match status" value="1"/>
</dbReference>
<comment type="similarity">
    <text evidence="3">Belongs to the peptidase M1 family.</text>
</comment>
<gene>
    <name evidence="14" type="ORF">CMC5_021850</name>
</gene>
<evidence type="ECO:0000256" key="6">
    <source>
        <dbReference type="ARBA" id="ARBA00022438"/>
    </source>
</evidence>
<dbReference type="PANTHER" id="PTHR11533:SF174">
    <property type="entry name" value="PUROMYCIN-SENSITIVE AMINOPEPTIDASE-RELATED"/>
    <property type="match status" value="1"/>
</dbReference>
<dbReference type="GO" id="GO:0070006">
    <property type="term" value="F:metalloaminopeptidase activity"/>
    <property type="evidence" value="ECO:0007669"/>
    <property type="project" value="TreeGrafter"/>
</dbReference>
<dbReference type="SUPFAM" id="SSF63737">
    <property type="entry name" value="Leukotriene A4 hydrolase N-terminal domain"/>
    <property type="match status" value="1"/>
</dbReference>
<dbReference type="GO" id="GO:0005737">
    <property type="term" value="C:cytoplasm"/>
    <property type="evidence" value="ECO:0007669"/>
    <property type="project" value="TreeGrafter"/>
</dbReference>
<dbReference type="KEGG" id="ccro:CMC5_021850"/>
<keyword evidence="10" id="KW-0862">Zinc</keyword>
<comment type="cofactor">
    <cofactor evidence="2">
        <name>Zn(2+)</name>
        <dbReference type="ChEBI" id="CHEBI:29105"/>
    </cofactor>
</comment>
<name>A0A0K1EB10_CHOCO</name>
<proteinExistence type="inferred from homology"/>
<dbReference type="PROSITE" id="PS51257">
    <property type="entry name" value="PROKAR_LIPOPROTEIN"/>
    <property type="match status" value="1"/>
</dbReference>
<dbReference type="AlphaFoldDB" id="A0A0K1EB10"/>
<dbReference type="GO" id="GO:0043171">
    <property type="term" value="P:peptide catabolic process"/>
    <property type="evidence" value="ECO:0007669"/>
    <property type="project" value="TreeGrafter"/>
</dbReference>
<dbReference type="InterPro" id="IPR014782">
    <property type="entry name" value="Peptidase_M1_dom"/>
</dbReference>
<dbReference type="InterPro" id="IPR001930">
    <property type="entry name" value="Peptidase_M1"/>
</dbReference>
<dbReference type="RefSeq" id="WP_156338438.1">
    <property type="nucleotide sequence ID" value="NZ_CP012159.1"/>
</dbReference>
<dbReference type="GO" id="GO:0042277">
    <property type="term" value="F:peptide binding"/>
    <property type="evidence" value="ECO:0007669"/>
    <property type="project" value="TreeGrafter"/>
</dbReference>
<feature type="domain" description="Aminopeptidase N-like N-terminal" evidence="13">
    <location>
        <begin position="50"/>
        <end position="227"/>
    </location>
</feature>
<keyword evidence="9 14" id="KW-0378">Hydrolase</keyword>
<evidence type="ECO:0000259" key="12">
    <source>
        <dbReference type="Pfam" id="PF01433"/>
    </source>
</evidence>
<evidence type="ECO:0000256" key="5">
    <source>
        <dbReference type="ARBA" id="ARBA00015611"/>
    </source>
</evidence>
<organism evidence="14 15">
    <name type="scientific">Chondromyces crocatus</name>
    <dbReference type="NCBI Taxonomy" id="52"/>
    <lineage>
        <taxon>Bacteria</taxon>
        <taxon>Pseudomonadati</taxon>
        <taxon>Myxococcota</taxon>
        <taxon>Polyangia</taxon>
        <taxon>Polyangiales</taxon>
        <taxon>Polyangiaceae</taxon>
        <taxon>Chondromyces</taxon>
    </lineage>
</organism>
<protein>
    <recommendedName>
        <fullName evidence="5">Aminopeptidase N</fullName>
        <ecNumber evidence="4">3.4.11.2</ecNumber>
    </recommendedName>
</protein>
<evidence type="ECO:0000256" key="8">
    <source>
        <dbReference type="ARBA" id="ARBA00022723"/>
    </source>
</evidence>
<dbReference type="OrthoDB" id="9816201at2"/>
<evidence type="ECO:0000256" key="1">
    <source>
        <dbReference type="ARBA" id="ARBA00000098"/>
    </source>
</evidence>
<evidence type="ECO:0000256" key="4">
    <source>
        <dbReference type="ARBA" id="ARBA00012564"/>
    </source>
</evidence>
<dbReference type="GO" id="GO:0016020">
    <property type="term" value="C:membrane"/>
    <property type="evidence" value="ECO:0007669"/>
    <property type="project" value="TreeGrafter"/>
</dbReference>
<dbReference type="Gene3D" id="2.60.40.1730">
    <property type="entry name" value="tricorn interacting facor f3 domain"/>
    <property type="match status" value="1"/>
</dbReference>
<dbReference type="PANTHER" id="PTHR11533">
    <property type="entry name" value="PROTEASE M1 ZINC METALLOPROTEASE"/>
    <property type="match status" value="1"/>
</dbReference>
<dbReference type="STRING" id="52.CMC5_021850"/>
<dbReference type="Proteomes" id="UP000067626">
    <property type="component" value="Chromosome"/>
</dbReference>
<feature type="domain" description="Peptidase M1 membrane alanine aminopeptidase" evidence="12">
    <location>
        <begin position="263"/>
        <end position="445"/>
    </location>
</feature>
<keyword evidence="8" id="KW-0479">Metal-binding</keyword>
<dbReference type="GO" id="GO:0008270">
    <property type="term" value="F:zinc ion binding"/>
    <property type="evidence" value="ECO:0007669"/>
    <property type="project" value="InterPro"/>
</dbReference>
<comment type="catalytic activity">
    <reaction evidence="1">
        <text>Release of an N-terminal amino acid, Xaa-|-Yaa- from a peptide, amide or arylamide. Xaa is preferably Ala, but may be most amino acids including Pro (slow action). When a terminal hydrophobic residue is followed by a prolyl residue, the two may be released as an intact Xaa-Pro dipeptide.</text>
        <dbReference type="EC" id="3.4.11.2"/>
    </reaction>
</comment>
<evidence type="ECO:0000256" key="9">
    <source>
        <dbReference type="ARBA" id="ARBA00022801"/>
    </source>
</evidence>
<evidence type="ECO:0000313" key="14">
    <source>
        <dbReference type="EMBL" id="AKT38044.1"/>
    </source>
</evidence>
<dbReference type="InterPro" id="IPR050344">
    <property type="entry name" value="Peptidase_M1_aminopeptidases"/>
</dbReference>
<dbReference type="InterPro" id="IPR027268">
    <property type="entry name" value="Peptidase_M4/M1_CTD_sf"/>
</dbReference>
<keyword evidence="7" id="KW-0645">Protease</keyword>
<keyword evidence="15" id="KW-1185">Reference proteome</keyword>
<evidence type="ECO:0000256" key="7">
    <source>
        <dbReference type="ARBA" id="ARBA00022670"/>
    </source>
</evidence>
<keyword evidence="11" id="KW-0482">Metalloprotease</keyword>
<dbReference type="GO" id="GO:0016285">
    <property type="term" value="F:alanyl aminopeptidase activity"/>
    <property type="evidence" value="ECO:0007669"/>
    <property type="project" value="UniProtKB-EC"/>
</dbReference>
<reference evidence="14 15" key="1">
    <citation type="submission" date="2015-07" db="EMBL/GenBank/DDBJ databases">
        <title>Genome analysis of myxobacterium Chondromyces crocatus Cm c5 reveals a high potential for natural compound synthesis and the genetic basis for the loss of fruiting body formation.</title>
        <authorList>
            <person name="Zaburannyi N."/>
            <person name="Bunk B."/>
            <person name="Maier J."/>
            <person name="Overmann J."/>
            <person name="Mueller R."/>
        </authorList>
    </citation>
    <scope>NUCLEOTIDE SEQUENCE [LARGE SCALE GENOMIC DNA]</scope>
    <source>
        <strain evidence="14 15">Cm c5</strain>
    </source>
</reference>
<evidence type="ECO:0000256" key="11">
    <source>
        <dbReference type="ARBA" id="ARBA00023049"/>
    </source>
</evidence>
<dbReference type="InterPro" id="IPR045357">
    <property type="entry name" value="Aminopeptidase_N-like_N"/>
</dbReference>
<dbReference type="Pfam" id="PF01433">
    <property type="entry name" value="Peptidase_M1"/>
    <property type="match status" value="1"/>
</dbReference>
<evidence type="ECO:0000256" key="2">
    <source>
        <dbReference type="ARBA" id="ARBA00001947"/>
    </source>
</evidence>
<dbReference type="Gene3D" id="1.10.390.10">
    <property type="entry name" value="Neutral Protease Domain 2"/>
    <property type="match status" value="1"/>
</dbReference>
<evidence type="ECO:0000256" key="3">
    <source>
        <dbReference type="ARBA" id="ARBA00010136"/>
    </source>
</evidence>